<evidence type="ECO:0000256" key="3">
    <source>
        <dbReference type="ARBA" id="ARBA00022530"/>
    </source>
</evidence>
<comment type="subcellular location">
    <subcellularLocation>
        <location evidence="1">Secreted</location>
        <location evidence="1">Extracellular space</location>
        <location evidence="1">Extracellular matrix</location>
    </subcellularLocation>
</comment>
<protein>
    <submittedName>
        <fullName evidence="12">EMILIN-2</fullName>
    </submittedName>
</protein>
<keyword evidence="13" id="KW-1185">Reference proteome</keyword>
<dbReference type="Pfam" id="PF07546">
    <property type="entry name" value="EMI"/>
    <property type="match status" value="1"/>
</dbReference>
<dbReference type="InterPro" id="IPR008983">
    <property type="entry name" value="Tumour_necrosis_fac-like_dom"/>
</dbReference>
<keyword evidence="6" id="KW-1015">Disulfide bond</keyword>
<evidence type="ECO:0000256" key="4">
    <source>
        <dbReference type="ARBA" id="ARBA00022729"/>
    </source>
</evidence>
<evidence type="ECO:0000313" key="13">
    <source>
        <dbReference type="Proteomes" id="UP001059041"/>
    </source>
</evidence>
<dbReference type="SMART" id="SM00110">
    <property type="entry name" value="C1Q"/>
    <property type="match status" value="1"/>
</dbReference>
<evidence type="ECO:0000256" key="1">
    <source>
        <dbReference type="ARBA" id="ARBA00004498"/>
    </source>
</evidence>
<evidence type="ECO:0000259" key="11">
    <source>
        <dbReference type="PROSITE" id="PS51041"/>
    </source>
</evidence>
<keyword evidence="2" id="KW-0964">Secreted</keyword>
<feature type="domain" description="EMI" evidence="11">
    <location>
        <begin position="45"/>
        <end position="122"/>
    </location>
</feature>
<dbReference type="EMBL" id="JAFHDT010000005">
    <property type="protein sequence ID" value="KAI7809718.1"/>
    <property type="molecule type" value="Genomic_DNA"/>
</dbReference>
<organism evidence="12 13">
    <name type="scientific">Triplophysa rosa</name>
    <name type="common">Cave loach</name>
    <dbReference type="NCBI Taxonomy" id="992332"/>
    <lineage>
        <taxon>Eukaryota</taxon>
        <taxon>Metazoa</taxon>
        <taxon>Chordata</taxon>
        <taxon>Craniata</taxon>
        <taxon>Vertebrata</taxon>
        <taxon>Euteleostomi</taxon>
        <taxon>Actinopterygii</taxon>
        <taxon>Neopterygii</taxon>
        <taxon>Teleostei</taxon>
        <taxon>Ostariophysi</taxon>
        <taxon>Cypriniformes</taxon>
        <taxon>Nemacheilidae</taxon>
        <taxon>Triplophysa</taxon>
    </lineage>
</organism>
<dbReference type="AlphaFoldDB" id="A0A9W7WWZ8"/>
<dbReference type="Gene3D" id="2.60.120.40">
    <property type="match status" value="1"/>
</dbReference>
<dbReference type="PANTHER" id="PTHR15427">
    <property type="entry name" value="EMILIN ELASTIN MICROFIBRIL INTERFACE-LOCATED PROTEIN ELASTIN MICROFIBRIL INTERFACER"/>
    <property type="match status" value="1"/>
</dbReference>
<dbReference type="InterPro" id="IPR050392">
    <property type="entry name" value="Collagen/C1q_domain"/>
</dbReference>
<dbReference type="Proteomes" id="UP001059041">
    <property type="component" value="Linkage Group LG5"/>
</dbReference>
<reference evidence="12" key="1">
    <citation type="submission" date="2021-02" db="EMBL/GenBank/DDBJ databases">
        <title>Comparative genomics reveals that relaxation of natural selection precedes convergent phenotypic evolution of cavefish.</title>
        <authorList>
            <person name="Peng Z."/>
        </authorList>
    </citation>
    <scope>NUCLEOTIDE SEQUENCE</scope>
    <source>
        <tissue evidence="12">Muscle</tissue>
    </source>
</reference>
<feature type="compositionally biased region" description="Polar residues" evidence="8">
    <location>
        <begin position="127"/>
        <end position="138"/>
    </location>
</feature>
<feature type="chain" id="PRO_5040815206" evidence="9">
    <location>
        <begin position="26"/>
        <end position="1090"/>
    </location>
</feature>
<dbReference type="InterPro" id="IPR011489">
    <property type="entry name" value="EMI_domain"/>
</dbReference>
<evidence type="ECO:0000256" key="8">
    <source>
        <dbReference type="SAM" id="MobiDB-lite"/>
    </source>
</evidence>
<name>A0A9W7WWZ8_TRIRA</name>
<keyword evidence="4 9" id="KW-0732">Signal</keyword>
<feature type="compositionally biased region" description="Basic and acidic residues" evidence="8">
    <location>
        <begin position="149"/>
        <end position="165"/>
    </location>
</feature>
<gene>
    <name evidence="12" type="ORF">IRJ41_016324</name>
</gene>
<evidence type="ECO:0000256" key="5">
    <source>
        <dbReference type="ARBA" id="ARBA00023054"/>
    </source>
</evidence>
<evidence type="ECO:0000256" key="6">
    <source>
        <dbReference type="ARBA" id="ARBA00023157"/>
    </source>
</evidence>
<evidence type="ECO:0000313" key="12">
    <source>
        <dbReference type="EMBL" id="KAI7809718.1"/>
    </source>
</evidence>
<feature type="domain" description="C1q" evidence="10">
    <location>
        <begin position="941"/>
        <end position="1089"/>
    </location>
</feature>
<dbReference type="FunFam" id="2.60.120.40:FF:000035">
    <property type="entry name" value="Elastin microfibril interfacer 2a"/>
    <property type="match status" value="1"/>
</dbReference>
<feature type="region of interest" description="Disordered" evidence="8">
    <location>
        <begin position="122"/>
        <end position="165"/>
    </location>
</feature>
<feature type="signal peptide" evidence="9">
    <location>
        <begin position="1"/>
        <end position="25"/>
    </location>
</feature>
<keyword evidence="5 7" id="KW-0175">Coiled coil</keyword>
<dbReference type="SUPFAM" id="SSF49842">
    <property type="entry name" value="TNF-like"/>
    <property type="match status" value="1"/>
</dbReference>
<dbReference type="PROSITE" id="PS50871">
    <property type="entry name" value="C1Q"/>
    <property type="match status" value="1"/>
</dbReference>
<comment type="caution">
    <text evidence="12">The sequence shown here is derived from an EMBL/GenBank/DDBJ whole genome shotgun (WGS) entry which is preliminary data.</text>
</comment>
<keyword evidence="3" id="KW-0272">Extracellular matrix</keyword>
<proteinExistence type="predicted"/>
<evidence type="ECO:0000256" key="2">
    <source>
        <dbReference type="ARBA" id="ARBA00022525"/>
    </source>
</evidence>
<dbReference type="OrthoDB" id="8785214at2759"/>
<feature type="coiled-coil region" evidence="7">
    <location>
        <begin position="248"/>
        <end position="275"/>
    </location>
</feature>
<dbReference type="Pfam" id="PF00386">
    <property type="entry name" value="C1q"/>
    <property type="match status" value="1"/>
</dbReference>
<dbReference type="PANTHER" id="PTHR15427:SF36">
    <property type="entry name" value="EMILIN-2"/>
    <property type="match status" value="1"/>
</dbReference>
<dbReference type="PROSITE" id="PS51041">
    <property type="entry name" value="EMI"/>
    <property type="match status" value="1"/>
</dbReference>
<accession>A0A9W7WWZ8</accession>
<evidence type="ECO:0000256" key="9">
    <source>
        <dbReference type="SAM" id="SignalP"/>
    </source>
</evidence>
<dbReference type="InterPro" id="IPR001073">
    <property type="entry name" value="C1q_dom"/>
</dbReference>
<sequence>MNSMQPFSGLQLTVCFIISFSLTYGYPSSLFEGNAYSGTVHRHRNKNWCAFIVQKNISCAVQGSVESYAEPEAAPCPQHQPDCEQQVIYRTRFRPTYKIAYKLVTELEWRCCPGYQGPDCRELKGSPNRQPVHPQSHQPYHPGQPRHAQRPERRETGQYDVRRADKTRMLEGEVQRLSQKVLDLQSAMTGMAENLRTDLQEDTSKMLITLLNDRNPPDSARTGGTEEKVVHLDGHQATRGHTHGEREIEKLLARLNDMTDALKSKDEELEVLQGTVNGHDGQIRMLMDTSQGLPITGAAQLDVDMLQTYIDGKFEKLKKELVSNMEDQVTSLKNTCDDKIQSFQKACEEGKDSGYGSLADLVHNKEAELRKEIRELRLDWSVSDGVVGTNHQTSDLIDNSDYDDLRREINRVAEAHRVLNVRVDNELKHLSTLKIEDLFGTRIEDLEDRMNVTEKNAETFCFYVDEKLNMRITDEVALLRQLLDEKLNAVQDQFTGMLIEMNNNSLPGLLMDSVAALQTQVSSNNFLIQGLEDKFNAIGQICSAGCPTGSTPIDFQKPDGVDSLVEDVGLLRKNMDFLSSKIINNAAKLHALEDTLTKMSPQKQFINAHIQDTHNRLNTLTGNVNGLTGAIRGLGDTVSKFSQDLHILNSTCCRSGLVSIPALQVESEPGHIQIEELRDKVDKLNQRVTTELSVFKLNTNGVAEGVSAVEHRVTALEEICGRLDGGTNHFQGFVGDLERQVAKMNATVGSHSGEITGLQKSLQNFQSQLADIAKQILKDHTTREHGLPVRQERPVSVPNTRPPVQPNRPYIPHIHIPLVIPHRTVPVTGRPPVRQPPILPYFPQPPRQPSHPVQPNRLPAHQPVVVTGQAGPPGYVRRVTVRRDQTSEDTKTPVTGFAGAPGYHPVNPVSYHIKQPHPVAYIPLYPAHHRPIATPVSQQNSFMDPFSFSAGLTRQTFSGDFGIIRFDRVLVNDGGHYNPNTGIFTVPTDGRYLVTAVLTAPRGEHAEAALSVSNRSVHKLDTAGYWSGHPGQTRDQCMCGGSASFSLILPLRQGDTVALVRTAGKLAISESREILSTFSTIFLYAPQAKR</sequence>
<evidence type="ECO:0000259" key="10">
    <source>
        <dbReference type="PROSITE" id="PS50871"/>
    </source>
</evidence>
<evidence type="ECO:0000256" key="7">
    <source>
        <dbReference type="SAM" id="Coils"/>
    </source>
</evidence>